<sequence length="225" mass="23919">MRLVIFGAAGKVGRAATDEALRRGHDVVAADRAGPPEGPARGARPDWHRVDLLGDDPMPPMAGADAVLSCIGLPMGPETVLAPPPLYTEGTRRIVEAMRAAGMRRLVVISASFVTTLQRGPVWFRGAAAVTLGAVLRQMAEMERMLRESDGLDWTAVRPGWLLDAPAAGDFEVSEGAIPAGTLRTRIPDLAAFMLDCAEQGLFVGRTPAIARAEPVASSPFEMLR</sequence>
<dbReference type="PANTHER" id="PTHR43355:SF2">
    <property type="entry name" value="FLAVIN REDUCTASE (NADPH)"/>
    <property type="match status" value="1"/>
</dbReference>
<feature type="domain" description="NAD(P)-binding" evidence="1">
    <location>
        <begin position="7"/>
        <end position="199"/>
    </location>
</feature>
<dbReference type="InterPro" id="IPR036291">
    <property type="entry name" value="NAD(P)-bd_dom_sf"/>
</dbReference>
<dbReference type="Proteomes" id="UP001220964">
    <property type="component" value="Unassembled WGS sequence"/>
</dbReference>
<evidence type="ECO:0000313" key="2">
    <source>
        <dbReference type="EMBL" id="MDF0600409.1"/>
    </source>
</evidence>
<evidence type="ECO:0000313" key="3">
    <source>
        <dbReference type="Proteomes" id="UP001220964"/>
    </source>
</evidence>
<dbReference type="AlphaFoldDB" id="A0AAE3NQ59"/>
<dbReference type="PANTHER" id="PTHR43355">
    <property type="entry name" value="FLAVIN REDUCTASE (NADPH)"/>
    <property type="match status" value="1"/>
</dbReference>
<comment type="caution">
    <text evidence="2">The sequence shown here is derived from an EMBL/GenBank/DDBJ whole genome shotgun (WGS) entry which is preliminary data.</text>
</comment>
<dbReference type="SUPFAM" id="SSF51735">
    <property type="entry name" value="NAD(P)-binding Rossmann-fold domains"/>
    <property type="match status" value="1"/>
</dbReference>
<dbReference type="InterPro" id="IPR051606">
    <property type="entry name" value="Polyketide_Oxido-like"/>
</dbReference>
<dbReference type="Gene3D" id="3.40.50.720">
    <property type="entry name" value="NAD(P)-binding Rossmann-like Domain"/>
    <property type="match status" value="1"/>
</dbReference>
<name>A0AAE3NQ59_9RHOB</name>
<dbReference type="Pfam" id="PF13460">
    <property type="entry name" value="NAD_binding_10"/>
    <property type="match status" value="1"/>
</dbReference>
<keyword evidence="3" id="KW-1185">Reference proteome</keyword>
<organism evidence="2 3">
    <name type="scientific">Psychromarinibacter sediminicola</name>
    <dbReference type="NCBI Taxonomy" id="3033385"/>
    <lineage>
        <taxon>Bacteria</taxon>
        <taxon>Pseudomonadati</taxon>
        <taxon>Pseudomonadota</taxon>
        <taxon>Alphaproteobacteria</taxon>
        <taxon>Rhodobacterales</taxon>
        <taxon>Paracoccaceae</taxon>
        <taxon>Psychromarinibacter</taxon>
    </lineage>
</organism>
<dbReference type="EMBL" id="JARGYC010000012">
    <property type="protein sequence ID" value="MDF0600409.1"/>
    <property type="molecule type" value="Genomic_DNA"/>
</dbReference>
<protein>
    <submittedName>
        <fullName evidence="2">NAD(P)H-binding protein</fullName>
    </submittedName>
</protein>
<evidence type="ECO:0000259" key="1">
    <source>
        <dbReference type="Pfam" id="PF13460"/>
    </source>
</evidence>
<dbReference type="GO" id="GO:0042602">
    <property type="term" value="F:riboflavin reductase (NADPH) activity"/>
    <property type="evidence" value="ECO:0007669"/>
    <property type="project" value="TreeGrafter"/>
</dbReference>
<proteinExistence type="predicted"/>
<gene>
    <name evidence="2" type="ORF">P1J78_06680</name>
</gene>
<accession>A0AAE3NQ59</accession>
<dbReference type="InterPro" id="IPR016040">
    <property type="entry name" value="NAD(P)-bd_dom"/>
</dbReference>
<reference evidence="2" key="1">
    <citation type="submission" date="2023-03" db="EMBL/GenBank/DDBJ databases">
        <title>Multiphase analysis and comparison of six strains from genera Psychromarinibacter, Lutimaribacter, and Maritimibacter, including a novel species: Psychromarinibacter sediminicola sp. nov.</title>
        <authorList>
            <person name="Wang Y.-H."/>
            <person name="Ye M.-Q."/>
            <person name="Du Z.-J."/>
        </authorList>
    </citation>
    <scope>NUCLEOTIDE SEQUENCE</scope>
    <source>
        <strain evidence="2">C21-152</strain>
    </source>
</reference>
<dbReference type="GO" id="GO:0004074">
    <property type="term" value="F:biliverdin reductase [NAD(P)H] activity"/>
    <property type="evidence" value="ECO:0007669"/>
    <property type="project" value="TreeGrafter"/>
</dbReference>
<dbReference type="RefSeq" id="WP_275566553.1">
    <property type="nucleotide sequence ID" value="NZ_JARGYC010000012.1"/>
</dbReference>